<dbReference type="AlphaFoldDB" id="A0A5B7F306"/>
<sequence length="262" mass="28086">MEEKSLLHVKKPVHFTSRTSDTNCYICPVASSQPPPQPLITEADEEIQDCATNTVDVDNVGTSFSIVTQLVLDSRETLQDDARALPVTLNLQTASSPLPPARESIWRYFSSPPYISLQLAPSAPHLAPFASLQLASSDPHSLLFTAALRSGAATVTLAPLPSFTLRQCSSSPLSSTSEPIMGLSTCSAASSRIRCTVSPRTFISILPRSTHLHSELGSPAPPGRVLPCHPRNLVALPICHPLQSLTSEDHLASYSYATPLPV</sequence>
<accession>A0A5B7F306</accession>
<dbReference type="Proteomes" id="UP000324222">
    <property type="component" value="Unassembled WGS sequence"/>
</dbReference>
<reference evidence="1 2" key="1">
    <citation type="submission" date="2019-05" db="EMBL/GenBank/DDBJ databases">
        <title>Another draft genome of Portunus trituberculatus and its Hox gene families provides insights of decapod evolution.</title>
        <authorList>
            <person name="Jeong J.-H."/>
            <person name="Song I."/>
            <person name="Kim S."/>
            <person name="Choi T."/>
            <person name="Kim D."/>
            <person name="Ryu S."/>
            <person name="Kim W."/>
        </authorList>
    </citation>
    <scope>NUCLEOTIDE SEQUENCE [LARGE SCALE GENOMIC DNA]</scope>
    <source>
        <tissue evidence="1">Muscle</tissue>
    </source>
</reference>
<proteinExistence type="predicted"/>
<gene>
    <name evidence="1" type="ORF">E2C01_033471</name>
</gene>
<name>A0A5B7F306_PORTR</name>
<comment type="caution">
    <text evidence="1">The sequence shown here is derived from an EMBL/GenBank/DDBJ whole genome shotgun (WGS) entry which is preliminary data.</text>
</comment>
<dbReference type="EMBL" id="VSRR010004520">
    <property type="protein sequence ID" value="MPC39917.1"/>
    <property type="molecule type" value="Genomic_DNA"/>
</dbReference>
<keyword evidence="2" id="KW-1185">Reference proteome</keyword>
<evidence type="ECO:0000313" key="1">
    <source>
        <dbReference type="EMBL" id="MPC39917.1"/>
    </source>
</evidence>
<protein>
    <submittedName>
        <fullName evidence="1">Uncharacterized protein</fullName>
    </submittedName>
</protein>
<evidence type="ECO:0000313" key="2">
    <source>
        <dbReference type="Proteomes" id="UP000324222"/>
    </source>
</evidence>
<organism evidence="1 2">
    <name type="scientific">Portunus trituberculatus</name>
    <name type="common">Swimming crab</name>
    <name type="synonym">Neptunus trituberculatus</name>
    <dbReference type="NCBI Taxonomy" id="210409"/>
    <lineage>
        <taxon>Eukaryota</taxon>
        <taxon>Metazoa</taxon>
        <taxon>Ecdysozoa</taxon>
        <taxon>Arthropoda</taxon>
        <taxon>Crustacea</taxon>
        <taxon>Multicrustacea</taxon>
        <taxon>Malacostraca</taxon>
        <taxon>Eumalacostraca</taxon>
        <taxon>Eucarida</taxon>
        <taxon>Decapoda</taxon>
        <taxon>Pleocyemata</taxon>
        <taxon>Brachyura</taxon>
        <taxon>Eubrachyura</taxon>
        <taxon>Portunoidea</taxon>
        <taxon>Portunidae</taxon>
        <taxon>Portuninae</taxon>
        <taxon>Portunus</taxon>
    </lineage>
</organism>